<sequence>MDIHLPAAPKLGRSGLVEEDEGPILCHVGASSARHASEPPGPRGAANDERFNRVDACVVGTTEGQSGIPTHLVLYYSAGTGKE</sequence>
<name>A0A840BP75_9HYPH</name>
<accession>A0A840BP75</accession>
<comment type="caution">
    <text evidence="1">The sequence shown here is derived from an EMBL/GenBank/DDBJ whole genome shotgun (WGS) entry which is preliminary data.</text>
</comment>
<protein>
    <submittedName>
        <fullName evidence="1">Uncharacterized protein</fullName>
    </submittedName>
</protein>
<dbReference type="Proteomes" id="UP000577362">
    <property type="component" value="Unassembled WGS sequence"/>
</dbReference>
<keyword evidence="2" id="KW-1185">Reference proteome</keyword>
<dbReference type="RefSeq" id="WP_183315401.1">
    <property type="nucleotide sequence ID" value="NZ_JACIEN010000001.1"/>
</dbReference>
<organism evidence="1 2">
    <name type="scientific">Chelatococcus caeni</name>
    <dbReference type="NCBI Taxonomy" id="1348468"/>
    <lineage>
        <taxon>Bacteria</taxon>
        <taxon>Pseudomonadati</taxon>
        <taxon>Pseudomonadota</taxon>
        <taxon>Alphaproteobacteria</taxon>
        <taxon>Hyphomicrobiales</taxon>
        <taxon>Chelatococcaceae</taxon>
        <taxon>Chelatococcus</taxon>
    </lineage>
</organism>
<dbReference type="AlphaFoldDB" id="A0A840BP75"/>
<proteinExistence type="predicted"/>
<evidence type="ECO:0000313" key="1">
    <source>
        <dbReference type="EMBL" id="MBB4015115.1"/>
    </source>
</evidence>
<reference evidence="1 2" key="1">
    <citation type="submission" date="2020-08" db="EMBL/GenBank/DDBJ databases">
        <title>Genomic Encyclopedia of Type Strains, Phase IV (KMG-IV): sequencing the most valuable type-strain genomes for metagenomic binning, comparative biology and taxonomic classification.</title>
        <authorList>
            <person name="Goeker M."/>
        </authorList>
    </citation>
    <scope>NUCLEOTIDE SEQUENCE [LARGE SCALE GENOMIC DNA]</scope>
    <source>
        <strain evidence="1 2">DSM 103737</strain>
    </source>
</reference>
<gene>
    <name evidence="1" type="ORF">GGR16_000121</name>
</gene>
<evidence type="ECO:0000313" key="2">
    <source>
        <dbReference type="Proteomes" id="UP000577362"/>
    </source>
</evidence>
<dbReference type="EMBL" id="JACIEN010000001">
    <property type="protein sequence ID" value="MBB4015115.1"/>
    <property type="molecule type" value="Genomic_DNA"/>
</dbReference>